<dbReference type="InterPro" id="IPR013099">
    <property type="entry name" value="K_chnl_dom"/>
</dbReference>
<dbReference type="GO" id="GO:0022841">
    <property type="term" value="F:potassium ion leak channel activity"/>
    <property type="evidence" value="ECO:0007669"/>
    <property type="project" value="TreeGrafter"/>
</dbReference>
<accession>A0A8H5B896</accession>
<feature type="region of interest" description="Disordered" evidence="9">
    <location>
        <begin position="495"/>
        <end position="518"/>
    </location>
</feature>
<feature type="compositionally biased region" description="Polar residues" evidence="9">
    <location>
        <begin position="657"/>
        <end position="669"/>
    </location>
</feature>
<evidence type="ECO:0000256" key="10">
    <source>
        <dbReference type="SAM" id="Phobius"/>
    </source>
</evidence>
<dbReference type="InterPro" id="IPR003280">
    <property type="entry name" value="2pore_dom_K_chnl"/>
</dbReference>
<dbReference type="PANTHER" id="PTHR11003">
    <property type="entry name" value="POTASSIUM CHANNEL, SUBFAMILY K"/>
    <property type="match status" value="1"/>
</dbReference>
<dbReference type="EMBL" id="JAACJJ010000030">
    <property type="protein sequence ID" value="KAF5318422.1"/>
    <property type="molecule type" value="Genomic_DNA"/>
</dbReference>
<organism evidence="12 13">
    <name type="scientific">Psilocybe cf. subviscida</name>
    <dbReference type="NCBI Taxonomy" id="2480587"/>
    <lineage>
        <taxon>Eukaryota</taxon>
        <taxon>Fungi</taxon>
        <taxon>Dikarya</taxon>
        <taxon>Basidiomycota</taxon>
        <taxon>Agaricomycotina</taxon>
        <taxon>Agaricomycetes</taxon>
        <taxon>Agaricomycetidae</taxon>
        <taxon>Agaricales</taxon>
        <taxon>Agaricineae</taxon>
        <taxon>Strophariaceae</taxon>
        <taxon>Psilocybe</taxon>
    </lineage>
</organism>
<feature type="compositionally biased region" description="Basic and acidic residues" evidence="9">
    <location>
        <begin position="501"/>
        <end position="512"/>
    </location>
</feature>
<comment type="subcellular location">
    <subcellularLocation>
        <location evidence="1">Membrane</location>
        <topology evidence="1">Multi-pass membrane protein</topology>
    </subcellularLocation>
</comment>
<sequence length="818" mass="91289">MLVFNDIVHHLRPSHPQAGDVEKQVPGHRHHRMHLHTPHLHAPHLHAPHLHAPHFHHTRGLGPDVFKGDPTRTYRILPIFSGIMIPFSIMLSIPSLTGHWYIRTGEKNQLVEVQDNPLLLDVAMGFSMACGVLANTCLVVRFSERRIKLMTMLCIMFLTLHDLINIPAVTAFGVLHRFDDGFTYGQSFWLTVCSTIFSTATNFTLIYDYIYTEDFGTSGSGLTTKQRSLVIITIVLLCYVSLGSLVLAIMMETTFIDALYLSVVSIETIGFGDINPRTIATRIVVCAYIAGGILNLALAVALAREALLEAAAASFQARLHAARNRQRERHIRSRWRAAVRWRLRAHEKPMWVDDREEERKARVGLSRRHHWYSAVRHVWRRVCGEVWREWEDPAWKYVYGPKHQRLNLEVLSQAQLEAAAFEAGAPLSALVPKGLKLYRWDDESDPAGASNDHPSLEAGGNRHPLSLTHIRMGGMVSFLGRFAVAVTHGPSADEEPNIGQDFDHPAFDENQRNRRKSGVPLTRSLTMTTITMYDDDAGPPESLEMVERNAFRARLAVALGLFIVFWTAGSAIFMKTEGWTFGSSVYFCFVSFTTVGYGDLAPRTPAGRSIFVVWALLGVGTMTILISILAEAYSSGYKSVIRTEVYKATSDIFQPGNETTMKRASSAESPNACDPSALSPATASSATASAMNVHSTKQDRPTLSRRTSFLSPPAEERNFMDDITPNHDNADRDEMGARLPHDVIREAESLMDLLATRLHGEAMEGATNGPSPLGRNSVAFDLARNADPLLLQVEKSLQRLTSYAKESLDARMERKKYE</sequence>
<feature type="transmembrane region" description="Helical" evidence="10">
    <location>
        <begin position="152"/>
        <end position="175"/>
    </location>
</feature>
<evidence type="ECO:0000256" key="5">
    <source>
        <dbReference type="ARBA" id="ARBA00023065"/>
    </source>
</evidence>
<reference evidence="12 13" key="1">
    <citation type="journal article" date="2020" name="ISME J.">
        <title>Uncovering the hidden diversity of litter-decomposition mechanisms in mushroom-forming fungi.</title>
        <authorList>
            <person name="Floudas D."/>
            <person name="Bentzer J."/>
            <person name="Ahren D."/>
            <person name="Johansson T."/>
            <person name="Persson P."/>
            <person name="Tunlid A."/>
        </authorList>
    </citation>
    <scope>NUCLEOTIDE SEQUENCE [LARGE SCALE GENOMIC DNA]</scope>
    <source>
        <strain evidence="12 13">CBS 101986</strain>
    </source>
</reference>
<feature type="transmembrane region" description="Helical" evidence="10">
    <location>
        <begin position="555"/>
        <end position="573"/>
    </location>
</feature>
<feature type="domain" description="Potassium channel" evidence="11">
    <location>
        <begin position="562"/>
        <end position="633"/>
    </location>
</feature>
<keyword evidence="5 8" id="KW-0406">Ion transport</keyword>
<dbReference type="GO" id="GO:0015271">
    <property type="term" value="F:outward rectifier potassium channel activity"/>
    <property type="evidence" value="ECO:0007669"/>
    <property type="project" value="TreeGrafter"/>
</dbReference>
<keyword evidence="3 8" id="KW-0812">Transmembrane</keyword>
<dbReference type="Proteomes" id="UP000567179">
    <property type="component" value="Unassembled WGS sequence"/>
</dbReference>
<evidence type="ECO:0000259" key="11">
    <source>
        <dbReference type="Pfam" id="PF07885"/>
    </source>
</evidence>
<comment type="caution">
    <text evidence="12">The sequence shown here is derived from an EMBL/GenBank/DDBJ whole genome shotgun (WGS) entry which is preliminary data.</text>
</comment>
<comment type="similarity">
    <text evidence="8">Belongs to the two pore domain potassium channel (TC 1.A.1.8) family.</text>
</comment>
<feature type="transmembrane region" description="Helical" evidence="10">
    <location>
        <begin position="187"/>
        <end position="207"/>
    </location>
</feature>
<keyword evidence="13" id="KW-1185">Reference proteome</keyword>
<feature type="transmembrane region" description="Helical" evidence="10">
    <location>
        <begin position="579"/>
        <end position="598"/>
    </location>
</feature>
<dbReference type="PRINTS" id="PR01333">
    <property type="entry name" value="2POREKCHANEL"/>
</dbReference>
<feature type="compositionally biased region" description="Low complexity" evidence="9">
    <location>
        <begin position="675"/>
        <end position="690"/>
    </location>
</feature>
<dbReference type="AlphaFoldDB" id="A0A8H5B896"/>
<feature type="domain" description="Potassium channel" evidence="11">
    <location>
        <begin position="235"/>
        <end position="307"/>
    </location>
</feature>
<proteinExistence type="inferred from homology"/>
<keyword evidence="7 8" id="KW-0407">Ion channel</keyword>
<name>A0A8H5B896_9AGAR</name>
<dbReference type="PANTHER" id="PTHR11003:SF342">
    <property type="entry name" value="OUTWARD-RECTIFIER POTASSIUM CHANNEL TOK1"/>
    <property type="match status" value="1"/>
</dbReference>
<evidence type="ECO:0000256" key="2">
    <source>
        <dbReference type="ARBA" id="ARBA00022448"/>
    </source>
</evidence>
<feature type="transmembrane region" description="Helical" evidence="10">
    <location>
        <begin position="228"/>
        <end position="251"/>
    </location>
</feature>
<dbReference type="Pfam" id="PF07885">
    <property type="entry name" value="Ion_trans_2"/>
    <property type="match status" value="2"/>
</dbReference>
<feature type="transmembrane region" description="Helical" evidence="10">
    <location>
        <begin position="610"/>
        <end position="630"/>
    </location>
</feature>
<evidence type="ECO:0000256" key="7">
    <source>
        <dbReference type="ARBA" id="ARBA00023303"/>
    </source>
</evidence>
<evidence type="ECO:0000256" key="9">
    <source>
        <dbReference type="SAM" id="MobiDB-lite"/>
    </source>
</evidence>
<feature type="transmembrane region" description="Helical" evidence="10">
    <location>
        <begin position="279"/>
        <end position="303"/>
    </location>
</feature>
<dbReference type="OrthoDB" id="297496at2759"/>
<protein>
    <recommendedName>
        <fullName evidence="11">Potassium channel domain-containing protein</fullName>
    </recommendedName>
</protein>
<feature type="transmembrane region" description="Helical" evidence="10">
    <location>
        <begin position="122"/>
        <end position="140"/>
    </location>
</feature>
<keyword evidence="6 10" id="KW-0472">Membrane</keyword>
<gene>
    <name evidence="12" type="ORF">D9619_010924</name>
</gene>
<evidence type="ECO:0000256" key="6">
    <source>
        <dbReference type="ARBA" id="ARBA00023136"/>
    </source>
</evidence>
<feature type="region of interest" description="Disordered" evidence="9">
    <location>
        <begin position="657"/>
        <end position="734"/>
    </location>
</feature>
<dbReference type="GO" id="GO:0005886">
    <property type="term" value="C:plasma membrane"/>
    <property type="evidence" value="ECO:0007669"/>
    <property type="project" value="TreeGrafter"/>
</dbReference>
<evidence type="ECO:0000256" key="4">
    <source>
        <dbReference type="ARBA" id="ARBA00022989"/>
    </source>
</evidence>
<keyword evidence="2 8" id="KW-0813">Transport</keyword>
<evidence type="ECO:0000256" key="8">
    <source>
        <dbReference type="RuleBase" id="RU003857"/>
    </source>
</evidence>
<dbReference type="Gene3D" id="1.10.287.70">
    <property type="match status" value="2"/>
</dbReference>
<evidence type="ECO:0000256" key="3">
    <source>
        <dbReference type="ARBA" id="ARBA00022692"/>
    </source>
</evidence>
<evidence type="ECO:0000313" key="12">
    <source>
        <dbReference type="EMBL" id="KAF5318422.1"/>
    </source>
</evidence>
<dbReference type="SUPFAM" id="SSF81324">
    <property type="entry name" value="Voltage-gated potassium channels"/>
    <property type="match status" value="2"/>
</dbReference>
<evidence type="ECO:0000313" key="13">
    <source>
        <dbReference type="Proteomes" id="UP000567179"/>
    </source>
</evidence>
<feature type="compositionally biased region" description="Basic and acidic residues" evidence="9">
    <location>
        <begin position="714"/>
        <end position="734"/>
    </location>
</feature>
<dbReference type="GO" id="GO:0030322">
    <property type="term" value="P:stabilization of membrane potential"/>
    <property type="evidence" value="ECO:0007669"/>
    <property type="project" value="TreeGrafter"/>
</dbReference>
<evidence type="ECO:0000256" key="1">
    <source>
        <dbReference type="ARBA" id="ARBA00004141"/>
    </source>
</evidence>
<feature type="transmembrane region" description="Helical" evidence="10">
    <location>
        <begin position="76"/>
        <end position="102"/>
    </location>
</feature>
<keyword evidence="4 10" id="KW-1133">Transmembrane helix</keyword>